<keyword evidence="3" id="KW-1185">Reference proteome</keyword>
<comment type="caution">
    <text evidence="2">The sequence shown here is derived from an EMBL/GenBank/DDBJ whole genome shotgun (WGS) entry which is preliminary data.</text>
</comment>
<accession>A0ABR4BF38</accession>
<evidence type="ECO:0000313" key="3">
    <source>
        <dbReference type="Proteomes" id="UP001590951"/>
    </source>
</evidence>
<evidence type="ECO:0000313" key="2">
    <source>
        <dbReference type="EMBL" id="KAL2054518.1"/>
    </source>
</evidence>
<gene>
    <name evidence="2" type="ORF">ABVK25_005266</name>
</gene>
<dbReference type="EMBL" id="JBHFEH010000015">
    <property type="protein sequence ID" value="KAL2054518.1"/>
    <property type="molecule type" value="Genomic_DNA"/>
</dbReference>
<feature type="chain" id="PRO_5045597576" evidence="1">
    <location>
        <begin position="28"/>
        <end position="109"/>
    </location>
</feature>
<organism evidence="2 3">
    <name type="scientific">Lepraria finkii</name>
    <dbReference type="NCBI Taxonomy" id="1340010"/>
    <lineage>
        <taxon>Eukaryota</taxon>
        <taxon>Fungi</taxon>
        <taxon>Dikarya</taxon>
        <taxon>Ascomycota</taxon>
        <taxon>Pezizomycotina</taxon>
        <taxon>Lecanoromycetes</taxon>
        <taxon>OSLEUM clade</taxon>
        <taxon>Lecanoromycetidae</taxon>
        <taxon>Lecanorales</taxon>
        <taxon>Lecanorineae</taxon>
        <taxon>Stereocaulaceae</taxon>
        <taxon>Lepraria</taxon>
    </lineage>
</organism>
<reference evidence="2 3" key="1">
    <citation type="submission" date="2024-09" db="EMBL/GenBank/DDBJ databases">
        <title>Rethinking Asexuality: The Enigmatic Case of Functional Sexual Genes in Lepraria (Stereocaulaceae).</title>
        <authorList>
            <person name="Doellman M."/>
            <person name="Sun Y."/>
            <person name="Barcenas-Pena A."/>
            <person name="Lumbsch H.T."/>
            <person name="Grewe F."/>
        </authorList>
    </citation>
    <scope>NUCLEOTIDE SEQUENCE [LARGE SCALE GENOMIC DNA]</scope>
    <source>
        <strain evidence="2 3">Grewe 0041</strain>
    </source>
</reference>
<feature type="signal peptide" evidence="1">
    <location>
        <begin position="1"/>
        <end position="27"/>
    </location>
</feature>
<protein>
    <submittedName>
        <fullName evidence="2">Uncharacterized protein</fullName>
    </submittedName>
</protein>
<name>A0ABR4BF38_9LECA</name>
<keyword evidence="1" id="KW-0732">Signal</keyword>
<sequence length="109" mass="11668">MKSHAMSSVFAFLKLFFLHLLSDWNWSLPYCPIQLHLPPNSSTTQLTLTSGSGFTGVPTTALPTYCAGIQPLGVTRNDLLTTPYKTPTLIFARGTTGNGNIGNTVGPPS</sequence>
<evidence type="ECO:0000256" key="1">
    <source>
        <dbReference type="SAM" id="SignalP"/>
    </source>
</evidence>
<proteinExistence type="predicted"/>
<dbReference type="Proteomes" id="UP001590951">
    <property type="component" value="Unassembled WGS sequence"/>
</dbReference>